<feature type="non-terminal residue" evidence="2">
    <location>
        <position position="291"/>
    </location>
</feature>
<proteinExistence type="inferred from homology"/>
<evidence type="ECO:0000313" key="2">
    <source>
        <dbReference type="EMBL" id="KFD60348.1"/>
    </source>
</evidence>
<dbReference type="EC" id="2.3.1.-" evidence="1"/>
<comment type="similarity">
    <text evidence="1">Belongs to the glycine N-acyltransferase family.</text>
</comment>
<dbReference type="Gene3D" id="3.40.630.30">
    <property type="match status" value="1"/>
</dbReference>
<accession>A0A085MT02</accession>
<sequence>MLLLEETEYSALRELCEKFLPGSVVLFNMMSIKKAKLPLEVFVDHWPNPTVVVVRSMCRWGNFSDYPVICAFSLYGTLGQIAATNVVVRSIFRDTCKAYSGFILNYWPLAAVDTLREAVKEIEEGSFEVISFGSTRMFWIPPVDYEKLYITEPALPEGFHFDELQPEEAELVDSLWVHRFDGSVDHVRRFISTMPNVCVRNSDGKLAGFSMVHDLMGNEVHLYTMPEYRGRKLAFNIELILARKMLLSNLLPCKYVVPSNYEAMQMAVNSPFWKEINEEFAWLRVHKKAAN</sequence>
<dbReference type="EMBL" id="KL367674">
    <property type="protein sequence ID" value="KFD60348.1"/>
    <property type="molecule type" value="Genomic_DNA"/>
</dbReference>
<dbReference type="InterPro" id="IPR010313">
    <property type="entry name" value="Glycine_N-acyltransferase"/>
</dbReference>
<gene>
    <name evidence="2" type="ORF">M514_27478</name>
</gene>
<dbReference type="GO" id="GO:0047961">
    <property type="term" value="F:glycine N-acyltransferase activity"/>
    <property type="evidence" value="ECO:0007669"/>
    <property type="project" value="InterPro"/>
</dbReference>
<protein>
    <recommendedName>
        <fullName evidence="1">Glycine N-acyltransferase-like protein</fullName>
        <ecNumber evidence="1">2.3.1.-</ecNumber>
    </recommendedName>
</protein>
<dbReference type="PANTHER" id="PTHR15298:SF1">
    <property type="entry name" value="GLYCINE N-ACYLTRANSFERASE-LIKE PROTEIN"/>
    <property type="match status" value="1"/>
</dbReference>
<reference evidence="2" key="1">
    <citation type="journal article" date="2014" name="Nat. Genet.">
        <title>Genome and transcriptome of the porcine whipworm Trichuris suis.</title>
        <authorList>
            <person name="Jex A.R."/>
            <person name="Nejsum P."/>
            <person name="Schwarz E.M."/>
            <person name="Hu L."/>
            <person name="Young N.D."/>
            <person name="Hall R.S."/>
            <person name="Korhonen P.K."/>
            <person name="Liao S."/>
            <person name="Thamsborg S."/>
            <person name="Xia J."/>
            <person name="Xu P."/>
            <person name="Wang S."/>
            <person name="Scheerlinck J.P."/>
            <person name="Hofmann A."/>
            <person name="Sternberg P.W."/>
            <person name="Wang J."/>
            <person name="Gasser R.B."/>
        </authorList>
    </citation>
    <scope>NUCLEOTIDE SEQUENCE [LARGE SCALE GENOMIC DNA]</scope>
    <source>
        <strain evidence="2">DCEP-RM93F</strain>
    </source>
</reference>
<organism evidence="2">
    <name type="scientific">Trichuris suis</name>
    <name type="common">pig whipworm</name>
    <dbReference type="NCBI Taxonomy" id="68888"/>
    <lineage>
        <taxon>Eukaryota</taxon>
        <taxon>Metazoa</taxon>
        <taxon>Ecdysozoa</taxon>
        <taxon>Nematoda</taxon>
        <taxon>Enoplea</taxon>
        <taxon>Dorylaimia</taxon>
        <taxon>Trichinellida</taxon>
        <taxon>Trichuridae</taxon>
        <taxon>Trichuris</taxon>
    </lineage>
</organism>
<dbReference type="Proteomes" id="UP000030758">
    <property type="component" value="Unassembled WGS sequence"/>
</dbReference>
<keyword evidence="1" id="KW-0808">Transferase</keyword>
<name>A0A085MT02_9BILA</name>
<dbReference type="SUPFAM" id="SSF55729">
    <property type="entry name" value="Acyl-CoA N-acyltransferases (Nat)"/>
    <property type="match status" value="1"/>
</dbReference>
<dbReference type="GO" id="GO:0005739">
    <property type="term" value="C:mitochondrion"/>
    <property type="evidence" value="ECO:0007669"/>
    <property type="project" value="InterPro"/>
</dbReference>
<evidence type="ECO:0000256" key="1">
    <source>
        <dbReference type="RuleBase" id="RU368002"/>
    </source>
</evidence>
<keyword evidence="1" id="KW-0012">Acyltransferase</keyword>
<dbReference type="InterPro" id="IPR016181">
    <property type="entry name" value="Acyl_CoA_acyltransferase"/>
</dbReference>
<dbReference type="PANTHER" id="PTHR15298">
    <property type="entry name" value="L-COA N-ACYLTRANSFERASE-RELATED"/>
    <property type="match status" value="1"/>
</dbReference>
<dbReference type="AlphaFoldDB" id="A0A085MT02"/>